<feature type="region of interest" description="Disordered" evidence="1">
    <location>
        <begin position="166"/>
        <end position="185"/>
    </location>
</feature>
<evidence type="ECO:0000313" key="3">
    <source>
        <dbReference type="EMBL" id="SHJ75007.1"/>
    </source>
</evidence>
<dbReference type="EMBL" id="FQZF01000019">
    <property type="protein sequence ID" value="SHJ75007.1"/>
    <property type="molecule type" value="Genomic_DNA"/>
</dbReference>
<name>A0A1M6LUT9_9PROT</name>
<dbReference type="Proteomes" id="UP000184387">
    <property type="component" value="Unassembled WGS sequence"/>
</dbReference>
<evidence type="ECO:0000256" key="2">
    <source>
        <dbReference type="SAM" id="SignalP"/>
    </source>
</evidence>
<dbReference type="STRING" id="198092.SAMN02745194_03280"/>
<protein>
    <submittedName>
        <fullName evidence="3">Uncharacterized protein</fullName>
    </submittedName>
</protein>
<reference evidence="3 4" key="1">
    <citation type="submission" date="2016-11" db="EMBL/GenBank/DDBJ databases">
        <authorList>
            <person name="Jaros S."/>
            <person name="Januszkiewicz K."/>
            <person name="Wedrychowicz H."/>
        </authorList>
    </citation>
    <scope>NUCLEOTIDE SEQUENCE [LARGE SCALE GENOMIC DNA]</scope>
    <source>
        <strain evidence="3 4">DSM 14916</strain>
    </source>
</reference>
<dbReference type="AlphaFoldDB" id="A0A1M6LUT9"/>
<accession>A0A1M6LUT9</accession>
<gene>
    <name evidence="3" type="ORF">SAMN02745194_03280</name>
</gene>
<evidence type="ECO:0000256" key="1">
    <source>
        <dbReference type="SAM" id="MobiDB-lite"/>
    </source>
</evidence>
<feature type="chain" id="PRO_5012477728" evidence="2">
    <location>
        <begin position="25"/>
        <end position="185"/>
    </location>
</feature>
<feature type="signal peptide" evidence="2">
    <location>
        <begin position="1"/>
        <end position="24"/>
    </location>
</feature>
<organism evidence="3 4">
    <name type="scientific">Muricoccus roseus</name>
    <dbReference type="NCBI Taxonomy" id="198092"/>
    <lineage>
        <taxon>Bacteria</taxon>
        <taxon>Pseudomonadati</taxon>
        <taxon>Pseudomonadota</taxon>
        <taxon>Alphaproteobacteria</taxon>
        <taxon>Acetobacterales</taxon>
        <taxon>Roseomonadaceae</taxon>
        <taxon>Muricoccus</taxon>
    </lineage>
</organism>
<dbReference type="OrthoDB" id="7573067at2"/>
<keyword evidence="4" id="KW-1185">Reference proteome</keyword>
<proteinExistence type="predicted"/>
<keyword evidence="2" id="KW-0732">Signal</keyword>
<evidence type="ECO:0000313" key="4">
    <source>
        <dbReference type="Proteomes" id="UP000184387"/>
    </source>
</evidence>
<sequence>MRIPTPLPAAILLAALLAATPARAETLAPIDEPSLAAAGAHLATTPQRAASIQRDASWLLLRGRERVGSLVALRGPVPERASSPRPCHLLLLRPGAPAALLPTIGEGEWEAETCLGLEAVGMLPPDGATPRIGLIYRAASPNAEPREPIVLRLDPAAPRIDIEASRRASEAGATTIPAMRRIPAR</sequence>
<dbReference type="RefSeq" id="WP_073136624.1">
    <property type="nucleotide sequence ID" value="NZ_FQZF01000019.1"/>
</dbReference>